<reference evidence="3 4" key="1">
    <citation type="submission" date="2015-04" db="EMBL/GenBank/DDBJ databases">
        <authorList>
            <person name="Syromyatnikov M.Y."/>
            <person name="Popov V.N."/>
        </authorList>
    </citation>
    <scope>NUCLEOTIDE SEQUENCE [LARGE SCALE GENOMIC DNA]</scope>
</reference>
<feature type="transmembrane region" description="Helical" evidence="2">
    <location>
        <begin position="308"/>
        <end position="326"/>
    </location>
</feature>
<accession>A0A1J1IML4</accession>
<keyword evidence="2" id="KW-0472">Membrane</keyword>
<protein>
    <submittedName>
        <fullName evidence="3">CLUMA_CG014048, isoform A</fullName>
    </submittedName>
</protein>
<keyword evidence="2" id="KW-1133">Transmembrane helix</keyword>
<proteinExistence type="predicted"/>
<keyword evidence="2" id="KW-0812">Transmembrane</keyword>
<evidence type="ECO:0000313" key="4">
    <source>
        <dbReference type="Proteomes" id="UP000183832"/>
    </source>
</evidence>
<dbReference type="AlphaFoldDB" id="A0A1J1IML4"/>
<keyword evidence="4" id="KW-1185">Reference proteome</keyword>
<name>A0A1J1IML4_9DIPT</name>
<organism evidence="3 4">
    <name type="scientific">Clunio marinus</name>
    <dbReference type="NCBI Taxonomy" id="568069"/>
    <lineage>
        <taxon>Eukaryota</taxon>
        <taxon>Metazoa</taxon>
        <taxon>Ecdysozoa</taxon>
        <taxon>Arthropoda</taxon>
        <taxon>Hexapoda</taxon>
        <taxon>Insecta</taxon>
        <taxon>Pterygota</taxon>
        <taxon>Neoptera</taxon>
        <taxon>Endopterygota</taxon>
        <taxon>Diptera</taxon>
        <taxon>Nematocera</taxon>
        <taxon>Chironomoidea</taxon>
        <taxon>Chironomidae</taxon>
        <taxon>Clunio</taxon>
    </lineage>
</organism>
<feature type="region of interest" description="Disordered" evidence="1">
    <location>
        <begin position="380"/>
        <end position="400"/>
    </location>
</feature>
<feature type="compositionally biased region" description="Basic and acidic residues" evidence="1">
    <location>
        <begin position="381"/>
        <end position="400"/>
    </location>
</feature>
<evidence type="ECO:0000313" key="3">
    <source>
        <dbReference type="EMBL" id="CRL00796.1"/>
    </source>
</evidence>
<dbReference type="Proteomes" id="UP000183832">
    <property type="component" value="Unassembled WGS sequence"/>
</dbReference>
<dbReference type="EMBL" id="CVRI01000054">
    <property type="protein sequence ID" value="CRL00796.1"/>
    <property type="molecule type" value="Genomic_DNA"/>
</dbReference>
<feature type="transmembrane region" description="Helical" evidence="2">
    <location>
        <begin position="257"/>
        <end position="277"/>
    </location>
</feature>
<evidence type="ECO:0000256" key="1">
    <source>
        <dbReference type="SAM" id="MobiDB-lite"/>
    </source>
</evidence>
<gene>
    <name evidence="3" type="ORF">CLUMA_CG014048</name>
</gene>
<evidence type="ECO:0000256" key="2">
    <source>
        <dbReference type="SAM" id="Phobius"/>
    </source>
</evidence>
<sequence length="400" mass="44932">MSPVFSTPVGATITHLSWPWSLHASSKNMTFWNDLLSALTQFSLFSSSTVSTSQIGHFVSTSTTTSITTTPSTTTAAPITSSLVSFYQYLESRKDFTSHSKRSLNQSEVKKYDISKEIRTSNVDSENNVSVTMQKDVKMLSVTSAPPLTSTNETVLISSDFYSNLSTDLVINNFVDCNDFTEQKLLNIVICSISDVNSNLINNSSSHEINVFNESLKNLSDNAIRFYNFNNSFYNETEVSGNNNTDIKATQFESTIYLIQVITTAVILGIIILATVIGEKHFRPKLFINVMDICLINNSLGSPKKRSYLIYGMLAIYNLCLLLVGGKQSYNNHKSVVHQKWSVKRRFSKLLKNLIQRKMKNQFKDKNSIVSNLVTNSRKLSRSETNVKPEKSSNIEKKDF</sequence>